<sequence length="158" mass="18875">MLRRILITHQVEYPLQVGDVIEKDNKTYVIINIMDVEPFMRQKKRFVNYTCLCQKYHSPNLASEYIETESELAYTLNEWHTVSHVGDFIYDTETKIYVEVTKILSTRFEGETMYVNYEFTPVPEWSESQMREAVFKYRRRFMHLVSAPQAFGQKNAHN</sequence>
<protein>
    <submittedName>
        <fullName evidence="1">Uncharacterized protein</fullName>
    </submittedName>
</protein>
<proteinExistence type="predicted"/>
<evidence type="ECO:0000313" key="2">
    <source>
        <dbReference type="Proteomes" id="UP000182089"/>
    </source>
</evidence>
<comment type="caution">
    <text evidence="1">The sequence shown here is derived from an EMBL/GenBank/DDBJ whole genome shotgun (WGS) entry which is preliminary data.</text>
</comment>
<dbReference type="Proteomes" id="UP000182089">
    <property type="component" value="Unassembled WGS sequence"/>
</dbReference>
<gene>
    <name evidence="1" type="ORF">SAMN05216431_10378</name>
</gene>
<evidence type="ECO:0000313" key="1">
    <source>
        <dbReference type="EMBL" id="SEM48081.1"/>
    </source>
</evidence>
<organism evidence="1 2">
    <name type="scientific">Ligilactobacillus ruminis</name>
    <dbReference type="NCBI Taxonomy" id="1623"/>
    <lineage>
        <taxon>Bacteria</taxon>
        <taxon>Bacillati</taxon>
        <taxon>Bacillota</taxon>
        <taxon>Bacilli</taxon>
        <taxon>Lactobacillales</taxon>
        <taxon>Lactobacillaceae</taxon>
        <taxon>Ligilactobacillus</taxon>
    </lineage>
</organism>
<reference evidence="1 2" key="1">
    <citation type="submission" date="2016-10" db="EMBL/GenBank/DDBJ databases">
        <authorList>
            <person name="Varghese N."/>
            <person name="Submissions S."/>
        </authorList>
    </citation>
    <scope>NUCLEOTIDE SEQUENCE [LARGE SCALE GENOMIC DNA]</scope>
    <source>
        <strain evidence="1 2">WC1T17</strain>
    </source>
</reference>
<accession>A0ABY1AA69</accession>
<name>A0ABY1AA69_9LACO</name>
<dbReference type="EMBL" id="FOCC01000003">
    <property type="protein sequence ID" value="SEM48081.1"/>
    <property type="molecule type" value="Genomic_DNA"/>
</dbReference>